<accession>A0ABP0QV93</accession>
<keyword evidence="2" id="KW-1185">Reference proteome</keyword>
<gene>
    <name evidence="1" type="ORF">SCF082_LOCUS42827</name>
</gene>
<comment type="caution">
    <text evidence="1">The sequence shown here is derived from an EMBL/GenBank/DDBJ whole genome shotgun (WGS) entry which is preliminary data.</text>
</comment>
<sequence>MARYRRVNHALVCDDHCRPESLEFDGRRWKTACAKALKASEAAFVDSLQSGDSLCQHPGCRKVYVIEAIGGTKDFLLKYVKKKFDGKEVTMTLKVTVETKKTQTTAEVMNSDLQKFLKELEEAHMRNFHLDTYVEELEEKLKAVQEVMDDFMIQTRLSDSRATKVANQMCNLRMTAYCRVVHFSPSCKYWGHAQQIGICKLCTQEGGVMEGSISS</sequence>
<protein>
    <submittedName>
        <fullName evidence="1">Uncharacterized protein</fullName>
    </submittedName>
</protein>
<reference evidence="1 2" key="1">
    <citation type="submission" date="2024-02" db="EMBL/GenBank/DDBJ databases">
        <authorList>
            <person name="Chen Y."/>
            <person name="Shah S."/>
            <person name="Dougan E. K."/>
            <person name="Thang M."/>
            <person name="Chan C."/>
        </authorList>
    </citation>
    <scope>NUCLEOTIDE SEQUENCE [LARGE SCALE GENOMIC DNA]</scope>
</reference>
<evidence type="ECO:0000313" key="1">
    <source>
        <dbReference type="EMBL" id="CAK9090832.1"/>
    </source>
</evidence>
<evidence type="ECO:0000313" key="2">
    <source>
        <dbReference type="Proteomes" id="UP001642464"/>
    </source>
</evidence>
<dbReference type="Proteomes" id="UP001642464">
    <property type="component" value="Unassembled WGS sequence"/>
</dbReference>
<name>A0ABP0QV93_9DINO</name>
<proteinExistence type="predicted"/>
<organism evidence="1 2">
    <name type="scientific">Durusdinium trenchii</name>
    <dbReference type="NCBI Taxonomy" id="1381693"/>
    <lineage>
        <taxon>Eukaryota</taxon>
        <taxon>Sar</taxon>
        <taxon>Alveolata</taxon>
        <taxon>Dinophyceae</taxon>
        <taxon>Suessiales</taxon>
        <taxon>Symbiodiniaceae</taxon>
        <taxon>Durusdinium</taxon>
    </lineage>
</organism>
<dbReference type="EMBL" id="CAXAMM010040055">
    <property type="protein sequence ID" value="CAK9090832.1"/>
    <property type="molecule type" value="Genomic_DNA"/>
</dbReference>